<evidence type="ECO:0000256" key="1">
    <source>
        <dbReference type="SAM" id="MobiDB-lite"/>
    </source>
</evidence>
<proteinExistence type="predicted"/>
<comment type="caution">
    <text evidence="2">The sequence shown here is derived from an EMBL/GenBank/DDBJ whole genome shotgun (WGS) entry which is preliminary data.</text>
</comment>
<dbReference type="Proteomes" id="UP001288387">
    <property type="component" value="Unassembled WGS sequence"/>
</dbReference>
<reference evidence="2" key="1">
    <citation type="submission" date="2023-12" db="EMBL/GenBank/DDBJ databases">
        <title>'Antibacterial potential of Stenotrophomonas maltophilia cystic fibrosis isolates' (manuscript under preparation).</title>
        <authorList>
            <person name="Crisan C.V."/>
            <person name="Pettis M."/>
            <person name="Goldberg J.B."/>
        </authorList>
    </citation>
    <scope>NUCLEOTIDE SEQUENCE</scope>
    <source>
        <strain evidence="2">CCV129</strain>
    </source>
</reference>
<feature type="compositionally biased region" description="Basic and acidic residues" evidence="1">
    <location>
        <begin position="132"/>
        <end position="149"/>
    </location>
</feature>
<evidence type="ECO:0000313" key="2">
    <source>
        <dbReference type="EMBL" id="MDZ5764912.1"/>
    </source>
</evidence>
<feature type="compositionally biased region" description="Low complexity" evidence="1">
    <location>
        <begin position="108"/>
        <end position="128"/>
    </location>
</feature>
<organism evidence="2 3">
    <name type="scientific">Stenotrophomonas maltophilia</name>
    <name type="common">Pseudomonas maltophilia</name>
    <name type="synonym">Xanthomonas maltophilia</name>
    <dbReference type="NCBI Taxonomy" id="40324"/>
    <lineage>
        <taxon>Bacteria</taxon>
        <taxon>Pseudomonadati</taxon>
        <taxon>Pseudomonadota</taxon>
        <taxon>Gammaproteobacteria</taxon>
        <taxon>Lysobacterales</taxon>
        <taxon>Lysobacteraceae</taxon>
        <taxon>Stenotrophomonas</taxon>
        <taxon>Stenotrophomonas maltophilia group</taxon>
    </lineage>
</organism>
<feature type="region of interest" description="Disordered" evidence="1">
    <location>
        <begin position="95"/>
        <end position="168"/>
    </location>
</feature>
<dbReference type="AlphaFoldDB" id="A0AAJ2TQG9"/>
<sequence length="168" mass="19152">MQCSHDFRTAPISSGWVQTGERWALWYSGRETAGVELDGGPGVRLWLEGHKFWEVKEVRAANVRQAKRYAERWCAARLYPDLPFREAVARLTDTAPIQPTPPLPGLPPTREQQQQARRLAEATAAATARVKKALELRRPPKETKPRATDPMKQWVSAGRRQLDRLARF</sequence>
<feature type="compositionally biased region" description="Pro residues" evidence="1">
    <location>
        <begin position="98"/>
        <end position="107"/>
    </location>
</feature>
<dbReference type="EMBL" id="JAXRVB010000009">
    <property type="protein sequence ID" value="MDZ5764912.1"/>
    <property type="molecule type" value="Genomic_DNA"/>
</dbReference>
<name>A0AAJ2TQG9_STEMA</name>
<dbReference type="RefSeq" id="WP_197577771.1">
    <property type="nucleotide sequence ID" value="NZ_JAKJQX010000026.1"/>
</dbReference>
<accession>A0AAJ2TQG9</accession>
<gene>
    <name evidence="2" type="ORF">U4I38_10560</name>
</gene>
<protein>
    <submittedName>
        <fullName evidence="2">Uncharacterized protein</fullName>
    </submittedName>
</protein>
<evidence type="ECO:0000313" key="3">
    <source>
        <dbReference type="Proteomes" id="UP001288387"/>
    </source>
</evidence>